<keyword evidence="2" id="KW-0812">Transmembrane</keyword>
<proteinExistence type="predicted"/>
<evidence type="ECO:0000256" key="1">
    <source>
        <dbReference type="SAM" id="MobiDB-lite"/>
    </source>
</evidence>
<dbReference type="Proteomes" id="UP000323386">
    <property type="component" value="Unassembled WGS sequence"/>
</dbReference>
<feature type="region of interest" description="Disordered" evidence="1">
    <location>
        <begin position="306"/>
        <end position="328"/>
    </location>
</feature>
<sequence>MLGCKAGIGAADRRRAGSCPSAKQRKTDRTPSGRTEPWQRDLLALLLVLLVTLVTLLSGGTGQLGQRRTAACRIAGRSLRVQRRGRSPSRRRRIGLPEEWVGRMCCGALRCGAVRCWFVLPQTSSGKPLPVGTVPLLCEAANALEHRAGRWWWRQIQMSKETARASNCRRATKYYRAPRWTQASRQGSAFEVRTCSFADVVADTQRGLGATSEASNGTAGTADGEAGRRGAEKVVRGGLGVAAKGSIDTGCPALRRAEPGPLVVASGDGCPRSRFPSASDPDCGAGQVQLDHEDVEIAAGRVRGRAARVDGGGGGGGGGGGEGSTSARLPRRLSPSLWALPAWSSPRQARPARPGQALARHGKAWPLSGRRWLARSTLARPPARSPGPLLNFFSLSRLASTRHFSLHFSTSFSVPSSFACIAPASYPARAQAHRGPRAGRLEDECRSTMPAQHSSCTLRRRRLLRGGGGGKLECCRHRIAFRTAWPDRPSAKPGRTLPGRTGGGLALPLPSSSSLSRRRPPQLPSSSVAKAAFKRASRFLQRSPSCCNRARLARLPREADGGGLCVRATGTGTDGVANAAWAATEVAEPARWPMLSRLPMRQAGLEPTYDVQEACCCKGSLLAAQKVPSWSTAGTSYILWRCSFDERLRRLTQQTEDSLLACASTTSTPYLFWQISPERKGVNHRHLDRPRMEQNDGGPPAPRRGAHQSTGARIAFL</sequence>
<feature type="region of interest" description="Disordered" evidence="1">
    <location>
        <begin position="15"/>
        <end position="35"/>
    </location>
</feature>
<feature type="region of interest" description="Disordered" evidence="1">
    <location>
        <begin position="682"/>
        <end position="710"/>
    </location>
</feature>
<evidence type="ECO:0000313" key="3">
    <source>
        <dbReference type="EMBL" id="SPO40350.1"/>
    </source>
</evidence>
<name>A0A5C3F807_9BASI</name>
<feature type="region of interest" description="Disordered" evidence="1">
    <location>
        <begin position="486"/>
        <end position="526"/>
    </location>
</feature>
<evidence type="ECO:0000256" key="2">
    <source>
        <dbReference type="SAM" id="Phobius"/>
    </source>
</evidence>
<feature type="compositionally biased region" description="Low complexity" evidence="1">
    <location>
        <begin position="506"/>
        <end position="515"/>
    </location>
</feature>
<feature type="transmembrane region" description="Helical" evidence="2">
    <location>
        <begin position="42"/>
        <end position="60"/>
    </location>
</feature>
<keyword evidence="2" id="KW-1133">Transmembrane helix</keyword>
<organism evidence="3 4">
    <name type="scientific">Pseudozyma flocculosa</name>
    <dbReference type="NCBI Taxonomy" id="84751"/>
    <lineage>
        <taxon>Eukaryota</taxon>
        <taxon>Fungi</taxon>
        <taxon>Dikarya</taxon>
        <taxon>Basidiomycota</taxon>
        <taxon>Ustilaginomycotina</taxon>
        <taxon>Ustilaginomycetes</taxon>
        <taxon>Ustilaginales</taxon>
        <taxon>Ustilaginaceae</taxon>
        <taxon>Pseudozyma</taxon>
    </lineage>
</organism>
<reference evidence="3 4" key="1">
    <citation type="submission" date="2018-03" db="EMBL/GenBank/DDBJ databases">
        <authorList>
            <person name="Guldener U."/>
        </authorList>
    </citation>
    <scope>NUCLEOTIDE SEQUENCE [LARGE SCALE GENOMIC DNA]</scope>
    <source>
        <strain evidence="3 4">DAOM196992</strain>
    </source>
</reference>
<feature type="region of interest" description="Disordered" evidence="1">
    <location>
        <begin position="209"/>
        <end position="230"/>
    </location>
</feature>
<keyword evidence="4" id="KW-1185">Reference proteome</keyword>
<accession>A0A5C3F807</accession>
<dbReference type="AlphaFoldDB" id="A0A5C3F807"/>
<protein>
    <submittedName>
        <fullName evidence="3">Uncharacterized protein</fullName>
    </submittedName>
</protein>
<gene>
    <name evidence="3" type="ORF">PSFLO_05832</name>
</gene>
<evidence type="ECO:0000313" key="4">
    <source>
        <dbReference type="Proteomes" id="UP000323386"/>
    </source>
</evidence>
<feature type="compositionally biased region" description="Gly residues" evidence="1">
    <location>
        <begin position="310"/>
        <end position="323"/>
    </location>
</feature>
<keyword evidence="2" id="KW-0472">Membrane</keyword>
<dbReference type="EMBL" id="OOIP01000019">
    <property type="protein sequence ID" value="SPO40350.1"/>
    <property type="molecule type" value="Genomic_DNA"/>
</dbReference>